<dbReference type="SUPFAM" id="SSF57667">
    <property type="entry name" value="beta-beta-alpha zinc fingers"/>
    <property type="match status" value="2"/>
</dbReference>
<evidence type="ECO:0000256" key="3">
    <source>
        <dbReference type="ARBA" id="ARBA00022723"/>
    </source>
</evidence>
<dbReference type="SMART" id="SM00355">
    <property type="entry name" value="ZnF_C2H2"/>
    <property type="match status" value="3"/>
</dbReference>
<evidence type="ECO:0000313" key="15">
    <source>
        <dbReference type="RefSeq" id="XP_032812162.1"/>
    </source>
</evidence>
<evidence type="ECO:0000256" key="8">
    <source>
        <dbReference type="ARBA" id="ARBA00023125"/>
    </source>
</evidence>
<name>A0AAJ7T8Q4_PETMA</name>
<dbReference type="FunFam" id="3.30.160.60:FF:000021">
    <property type="entry name" value="Basic krueppel-like factor 3"/>
    <property type="match status" value="1"/>
</dbReference>
<dbReference type="GeneID" id="116943472"/>
<dbReference type="InterPro" id="IPR036236">
    <property type="entry name" value="Znf_C2H2_sf"/>
</dbReference>
<evidence type="ECO:0000259" key="13">
    <source>
        <dbReference type="PROSITE" id="PS50157"/>
    </source>
</evidence>
<keyword evidence="5 11" id="KW-0863">Zinc-finger</keyword>
<feature type="domain" description="C2H2-type" evidence="13">
    <location>
        <begin position="354"/>
        <end position="376"/>
    </location>
</feature>
<dbReference type="Pfam" id="PF00096">
    <property type="entry name" value="zf-C2H2"/>
    <property type="match status" value="3"/>
</dbReference>
<comment type="subcellular location">
    <subcellularLocation>
        <location evidence="1">Nucleus</location>
    </subcellularLocation>
</comment>
<evidence type="ECO:0000313" key="14">
    <source>
        <dbReference type="Proteomes" id="UP001318040"/>
    </source>
</evidence>
<keyword evidence="3" id="KW-0479">Metal-binding</keyword>
<keyword evidence="8" id="KW-0238">DNA-binding</keyword>
<feature type="compositionally biased region" description="Low complexity" evidence="12">
    <location>
        <begin position="238"/>
        <end position="247"/>
    </location>
</feature>
<dbReference type="Proteomes" id="UP001318040">
    <property type="component" value="Chromosome 18"/>
</dbReference>
<evidence type="ECO:0000256" key="6">
    <source>
        <dbReference type="ARBA" id="ARBA00022833"/>
    </source>
</evidence>
<dbReference type="GO" id="GO:0008270">
    <property type="term" value="F:zinc ion binding"/>
    <property type="evidence" value="ECO:0007669"/>
    <property type="project" value="UniProtKB-KW"/>
</dbReference>
<keyword evidence="14" id="KW-1185">Reference proteome</keyword>
<dbReference type="FunFam" id="3.30.160.60:FF:000018">
    <property type="entry name" value="Krueppel-like factor 15"/>
    <property type="match status" value="1"/>
</dbReference>
<feature type="region of interest" description="Disordered" evidence="12">
    <location>
        <begin position="1"/>
        <end position="104"/>
    </location>
</feature>
<keyword evidence="6" id="KW-0862">Zinc</keyword>
<keyword evidence="4" id="KW-0677">Repeat</keyword>
<dbReference type="FunFam" id="3.30.160.60:FF:000563">
    <property type="entry name" value="Krueppel-like factor 8"/>
    <property type="match status" value="1"/>
</dbReference>
<evidence type="ECO:0000256" key="7">
    <source>
        <dbReference type="ARBA" id="ARBA00023015"/>
    </source>
</evidence>
<dbReference type="KEGG" id="pmrn:116943472"/>
<feature type="compositionally biased region" description="Pro residues" evidence="12">
    <location>
        <begin position="88"/>
        <end position="98"/>
    </location>
</feature>
<dbReference type="PANTHER" id="PTHR23235">
    <property type="entry name" value="KRUEPPEL-LIKE TRANSCRIPTION FACTOR"/>
    <property type="match status" value="1"/>
</dbReference>
<feature type="compositionally biased region" description="Low complexity" evidence="12">
    <location>
        <begin position="65"/>
        <end position="77"/>
    </location>
</feature>
<evidence type="ECO:0000256" key="5">
    <source>
        <dbReference type="ARBA" id="ARBA00022771"/>
    </source>
</evidence>
<feature type="region of interest" description="Disordered" evidence="12">
    <location>
        <begin position="168"/>
        <end position="197"/>
    </location>
</feature>
<dbReference type="GO" id="GO:0005634">
    <property type="term" value="C:nucleus"/>
    <property type="evidence" value="ECO:0007669"/>
    <property type="project" value="UniProtKB-SubCell"/>
</dbReference>
<organism evidence="14 15">
    <name type="scientific">Petromyzon marinus</name>
    <name type="common">Sea lamprey</name>
    <dbReference type="NCBI Taxonomy" id="7757"/>
    <lineage>
        <taxon>Eukaryota</taxon>
        <taxon>Metazoa</taxon>
        <taxon>Chordata</taxon>
        <taxon>Craniata</taxon>
        <taxon>Vertebrata</taxon>
        <taxon>Cyclostomata</taxon>
        <taxon>Hyperoartia</taxon>
        <taxon>Petromyzontiformes</taxon>
        <taxon>Petromyzontidae</taxon>
        <taxon>Petromyzon</taxon>
    </lineage>
</organism>
<proteinExistence type="predicted"/>
<feature type="domain" description="C2H2-type" evidence="13">
    <location>
        <begin position="294"/>
        <end position="323"/>
    </location>
</feature>
<protein>
    <submittedName>
        <fullName evidence="15">Krueppel-like factor 12 isoform X1</fullName>
    </submittedName>
</protein>
<feature type="compositionally biased region" description="Gly residues" evidence="12">
    <location>
        <begin position="185"/>
        <end position="195"/>
    </location>
</feature>
<accession>A0AAJ7T8Q4</accession>
<dbReference type="InterPro" id="IPR013087">
    <property type="entry name" value="Znf_C2H2_type"/>
</dbReference>
<feature type="domain" description="C2H2-type" evidence="13">
    <location>
        <begin position="324"/>
        <end position="353"/>
    </location>
</feature>
<evidence type="ECO:0000256" key="11">
    <source>
        <dbReference type="PROSITE-ProRule" id="PRU00042"/>
    </source>
</evidence>
<feature type="region of interest" description="Disordered" evidence="12">
    <location>
        <begin position="233"/>
        <end position="292"/>
    </location>
</feature>
<keyword evidence="9" id="KW-0804">Transcription</keyword>
<feature type="compositionally biased region" description="Pro residues" evidence="12">
    <location>
        <begin position="172"/>
        <end position="184"/>
    </location>
</feature>
<dbReference type="SUPFAM" id="SSF101447">
    <property type="entry name" value="Formin homology 2 domain (FH2 domain)"/>
    <property type="match status" value="1"/>
</dbReference>
<evidence type="ECO:0000256" key="1">
    <source>
        <dbReference type="ARBA" id="ARBA00004123"/>
    </source>
</evidence>
<dbReference type="GO" id="GO:0000978">
    <property type="term" value="F:RNA polymerase II cis-regulatory region sequence-specific DNA binding"/>
    <property type="evidence" value="ECO:0007669"/>
    <property type="project" value="TreeGrafter"/>
</dbReference>
<evidence type="ECO:0000256" key="4">
    <source>
        <dbReference type="ARBA" id="ARBA00022737"/>
    </source>
</evidence>
<dbReference type="RefSeq" id="XP_032812162.1">
    <property type="nucleotide sequence ID" value="XM_032956271.1"/>
</dbReference>
<dbReference type="Gene3D" id="3.30.160.60">
    <property type="entry name" value="Classic Zinc Finger"/>
    <property type="match status" value="3"/>
</dbReference>
<dbReference type="PROSITE" id="PS00028">
    <property type="entry name" value="ZINC_FINGER_C2H2_1"/>
    <property type="match status" value="3"/>
</dbReference>
<keyword evidence="2" id="KW-0678">Repressor</keyword>
<keyword evidence="7" id="KW-0805">Transcription regulation</keyword>
<keyword evidence="10" id="KW-0539">Nucleus</keyword>
<dbReference type="PANTHER" id="PTHR23235:SF56">
    <property type="entry name" value="KRUEPPEL-LIKE FACTOR 12"/>
    <property type="match status" value="1"/>
</dbReference>
<sequence length="379" mass="39042">MPGLPACMEPTALTHSPAGAPPQGQQGEAATPGDVGPPAAMGLAADSVGPYSMQTEPVDLSINKSSRSSPAASTTARLNHTKAGHTLPPRPLPPPPPSSASSATAALSLLSSSCASSSPSSVTCQSLALSALPGTAAVLATPTGAGLVRVFHARLAVGAHPPVAVAVGGATAPPPPPPPPPPPVGGGAGGGGGPGARRVPLVVQPVPVVYTAAVRSHPGVSIAVPVIEERAAPRQEEGAGAEAGVRAIKSESGSEDEMTSLVADEARSSLSQDAQGIKRSGSPESPDSKRRRIHRCEFDGCDKVYTKSSHLKAHMRTHTGEKPYRCTWDGCTWKFARSDELTRHFRKHTGVKPFKCVDCERSFSRSDHLALHRKRHMLV</sequence>
<reference evidence="15" key="1">
    <citation type="submission" date="2025-08" db="UniProtKB">
        <authorList>
            <consortium name="RefSeq"/>
        </authorList>
    </citation>
    <scope>IDENTIFICATION</scope>
    <source>
        <tissue evidence="15">Sperm</tissue>
    </source>
</reference>
<evidence type="ECO:0000256" key="9">
    <source>
        <dbReference type="ARBA" id="ARBA00023163"/>
    </source>
</evidence>
<evidence type="ECO:0000256" key="2">
    <source>
        <dbReference type="ARBA" id="ARBA00022491"/>
    </source>
</evidence>
<dbReference type="PROSITE" id="PS50157">
    <property type="entry name" value="ZINC_FINGER_C2H2_2"/>
    <property type="match status" value="3"/>
</dbReference>
<evidence type="ECO:0000256" key="10">
    <source>
        <dbReference type="ARBA" id="ARBA00023242"/>
    </source>
</evidence>
<dbReference type="AlphaFoldDB" id="A0AAJ7T8Q4"/>
<gene>
    <name evidence="15" type="primary">LOC116943472</name>
</gene>
<evidence type="ECO:0000256" key="12">
    <source>
        <dbReference type="SAM" id="MobiDB-lite"/>
    </source>
</evidence>
<dbReference type="GO" id="GO:0000981">
    <property type="term" value="F:DNA-binding transcription factor activity, RNA polymerase II-specific"/>
    <property type="evidence" value="ECO:0007669"/>
    <property type="project" value="TreeGrafter"/>
</dbReference>